<dbReference type="STRING" id="1352.AL014_09475"/>
<dbReference type="Proteomes" id="UP000249070">
    <property type="component" value="Unassembled WGS sequence"/>
</dbReference>
<dbReference type="Proteomes" id="UP001260956">
    <property type="component" value="Unassembled WGS sequence"/>
</dbReference>
<evidence type="ECO:0000313" key="11">
    <source>
        <dbReference type="EMBL" id="PHL21086.1"/>
    </source>
</evidence>
<dbReference type="Proteomes" id="UP000289562">
    <property type="component" value="Unassembled WGS sequence"/>
</dbReference>
<evidence type="ECO:0000256" key="2">
    <source>
        <dbReference type="ARBA" id="ARBA00023284"/>
    </source>
</evidence>
<dbReference type="Pfam" id="PF03960">
    <property type="entry name" value="ArsC"/>
    <property type="match status" value="1"/>
</dbReference>
<organism evidence="5 16">
    <name type="scientific">Enterococcus faecium</name>
    <name type="common">Streptococcus faecium</name>
    <dbReference type="NCBI Taxonomy" id="1352"/>
    <lineage>
        <taxon>Bacteria</taxon>
        <taxon>Bacillati</taxon>
        <taxon>Bacillota</taxon>
        <taxon>Bacilli</taxon>
        <taxon>Lactobacillales</taxon>
        <taxon>Enterococcaceae</taxon>
        <taxon>Enterococcus</taxon>
    </lineage>
</organism>
<dbReference type="EMBL" id="JARPTX010000019">
    <property type="protein sequence ID" value="MDT2369924.1"/>
    <property type="molecule type" value="Genomic_DNA"/>
</dbReference>
<dbReference type="EMBL" id="JAIFOC010000004">
    <property type="protein sequence ID" value="MBX4221391.1"/>
    <property type="molecule type" value="Genomic_DNA"/>
</dbReference>
<reference evidence="6" key="9">
    <citation type="journal article" date="2022" name="J. Anim. Sci.">
        <title>Whole genome sequence analyses-based assessment of virulence potential and antimicrobial susceptibilities and resistance of Enterococcus faecium strains isolated from commercial swine and cattle probiotic products.</title>
        <authorList>
            <person name="Shridhar P.B."/>
            <person name="Amachawadi R.G."/>
            <person name="Tokach M."/>
            <person name="Patel I."/>
            <person name="Gangiredla J."/>
            <person name="Mammel M."/>
            <person name="Nagaraja T.G."/>
        </authorList>
    </citation>
    <scope>NUCLEOTIDE SEQUENCE</scope>
    <source>
        <strain evidence="6">EF215</strain>
    </source>
</reference>
<evidence type="ECO:0000313" key="4">
    <source>
        <dbReference type="EMBL" id="KAB7577094.1"/>
    </source>
</evidence>
<evidence type="ECO:0000313" key="14">
    <source>
        <dbReference type="EMBL" id="RXU90998.1"/>
    </source>
</evidence>
<dbReference type="Proteomes" id="UP000070452">
    <property type="component" value="Unassembled WGS sequence"/>
</dbReference>
<reference evidence="9" key="11">
    <citation type="submission" date="2023-03" db="EMBL/GenBank/DDBJ databases">
        <authorList>
            <person name="Shen W."/>
            <person name="Cai J."/>
        </authorList>
    </citation>
    <scope>NUCLEOTIDE SEQUENCE</scope>
    <source>
        <strain evidence="9">B1010-2</strain>
    </source>
</reference>
<dbReference type="Proteomes" id="UP000469871">
    <property type="component" value="Unassembled WGS sequence"/>
</dbReference>
<evidence type="ECO:0000313" key="17">
    <source>
        <dbReference type="Proteomes" id="UP000183509"/>
    </source>
</evidence>
<keyword evidence="1" id="KW-1015">Disulfide bond</keyword>
<reference evidence="14 22" key="6">
    <citation type="submission" date="2017-12" db="EMBL/GenBank/DDBJ databases">
        <title>A pool of 800 enterococci isolated from chicken carcass rinse samples from New Zealand.</title>
        <authorList>
            <person name="Zhang J."/>
            <person name="Rogers L."/>
            <person name="Midwinter A."/>
            <person name="French N."/>
        </authorList>
    </citation>
    <scope>NUCLEOTIDE SEQUENCE [LARGE SCALE GENOMIC DNA]</scope>
    <source>
        <strain evidence="14 22">EN697</strain>
    </source>
</reference>
<dbReference type="EMBL" id="FKLM01000001">
    <property type="protein sequence ID" value="SAY61550.1"/>
    <property type="molecule type" value="Genomic_DNA"/>
</dbReference>
<dbReference type="RefSeq" id="WP_002295166.1">
    <property type="nucleotide sequence ID" value="NZ_AP022341.1"/>
</dbReference>
<dbReference type="EMBL" id="PCGC01000024">
    <property type="protein sequence ID" value="PHL21086.1"/>
    <property type="molecule type" value="Genomic_DNA"/>
</dbReference>
<comment type="similarity">
    <text evidence="3">Belongs to the ArsC family.</text>
</comment>
<evidence type="ECO:0000313" key="23">
    <source>
        <dbReference type="Proteomes" id="UP000469871"/>
    </source>
</evidence>
<evidence type="ECO:0000256" key="3">
    <source>
        <dbReference type="PROSITE-ProRule" id="PRU01282"/>
    </source>
</evidence>
<evidence type="ECO:0000313" key="20">
    <source>
        <dbReference type="Proteomes" id="UP000249070"/>
    </source>
</evidence>
<evidence type="ECO:0000313" key="22">
    <source>
        <dbReference type="Proteomes" id="UP000289562"/>
    </source>
</evidence>
<dbReference type="Proteomes" id="UP000253144">
    <property type="component" value="Unassembled WGS sequence"/>
</dbReference>
<dbReference type="Proteomes" id="UP001139644">
    <property type="component" value="Unassembled WGS sequence"/>
</dbReference>
<reference evidence="12 20" key="7">
    <citation type="submission" date="2018-05" db="EMBL/GenBank/DDBJ databases">
        <title>Vancomycin-resistant Enterococcus faecium strain from Chelyabinsk, Russia.</title>
        <authorList>
            <person name="Gostev V."/>
            <person name="Goncharov A."/>
            <person name="Kolodzhieva V."/>
            <person name="Suvorov A."/>
            <person name="Sidorenko S."/>
            <person name="Zueva L."/>
        </authorList>
    </citation>
    <scope>NUCLEOTIDE SEQUENCE [LARGE SCALE GENOMIC DNA]</scope>
    <source>
        <strain evidence="12 20">20</strain>
    </source>
</reference>
<reference evidence="8" key="10">
    <citation type="submission" date="2022-05" db="EMBL/GenBank/DDBJ databases">
        <title>Draft genome sequences of Clostridium perfringens strains isolated from Peru.</title>
        <authorList>
            <person name="Hurtado R."/>
            <person name="Lima L."/>
            <person name="Sousa T."/>
            <person name="Jaiswal A.K."/>
            <person name="Tiwari S."/>
            <person name="Maturrano L."/>
            <person name="Brenig B."/>
            <person name="Azevedo V."/>
        </authorList>
    </citation>
    <scope>NUCLEOTIDE SEQUENCE</scope>
    <source>
        <strain evidence="8">CP4</strain>
    </source>
</reference>
<evidence type="ECO:0000313" key="5">
    <source>
        <dbReference type="EMBL" id="KWX18300.1"/>
    </source>
</evidence>
<dbReference type="NCBIfam" id="TIGR01617">
    <property type="entry name" value="arsC_related"/>
    <property type="match status" value="1"/>
</dbReference>
<dbReference type="InterPro" id="IPR006660">
    <property type="entry name" value="Arsenate_reductase-like"/>
</dbReference>
<dbReference type="Proteomes" id="UP000224303">
    <property type="component" value="Unassembled WGS sequence"/>
</dbReference>
<dbReference type="Gene3D" id="3.40.30.10">
    <property type="entry name" value="Glutaredoxin"/>
    <property type="match status" value="1"/>
</dbReference>
<evidence type="ECO:0000313" key="9">
    <source>
        <dbReference type="EMBL" id="MDT2369924.1"/>
    </source>
</evidence>
<keyword evidence="2" id="KW-0676">Redox-active center</keyword>
<name>A0A132P7J0_ENTFC</name>
<dbReference type="EMBL" id="LEQJ01000001">
    <property type="protein sequence ID" value="RBS35528.1"/>
    <property type="molecule type" value="Genomic_DNA"/>
</dbReference>
<accession>A0A132P7J0</accession>
<evidence type="ECO:0000313" key="13">
    <source>
        <dbReference type="EMBL" id="RBS35528.1"/>
    </source>
</evidence>
<dbReference type="PATRIC" id="fig|1352.1358.peg.506"/>
<dbReference type="InterPro" id="IPR036249">
    <property type="entry name" value="Thioredoxin-like_sf"/>
</dbReference>
<dbReference type="EMBL" id="JAMWMK010000007">
    <property type="protein sequence ID" value="MDC4247613.1"/>
    <property type="molecule type" value="Genomic_DNA"/>
</dbReference>
<reference evidence="15 17" key="3">
    <citation type="submission" date="2016-04" db="EMBL/GenBank/DDBJ databases">
        <authorList>
            <person name="Millard A."/>
        </authorList>
    </citation>
    <scope>NUCLEOTIDE SEQUENCE [LARGE SCALE GENOMIC DNA]</scope>
    <source>
        <strain evidence="15">Isolate 22</strain>
    </source>
</reference>
<evidence type="ECO:0000313" key="15">
    <source>
        <dbReference type="EMBL" id="SAY61550.1"/>
    </source>
</evidence>
<evidence type="ECO:0000313" key="10">
    <source>
        <dbReference type="EMBL" id="OOL83750.1"/>
    </source>
</evidence>
<protein>
    <submittedName>
        <fullName evidence="15">ArsC family protein</fullName>
    </submittedName>
    <submittedName>
        <fullName evidence="13">Arsenate reductase ArsC</fullName>
    </submittedName>
    <submittedName>
        <fullName evidence="4">Arsenate reductase family protein</fullName>
    </submittedName>
</protein>
<dbReference type="InterPro" id="IPR006504">
    <property type="entry name" value="Tscrpt_reg_Spx/MgsR"/>
</dbReference>
<dbReference type="PANTHER" id="PTHR30041:SF8">
    <property type="entry name" value="PROTEIN YFFB"/>
    <property type="match status" value="1"/>
</dbReference>
<dbReference type="PROSITE" id="PS51353">
    <property type="entry name" value="ARSC"/>
    <property type="match status" value="1"/>
</dbReference>
<evidence type="ECO:0000313" key="12">
    <source>
        <dbReference type="EMBL" id="PZM56691.1"/>
    </source>
</evidence>
<dbReference type="OMA" id="PMRNTSG"/>
<comment type="caution">
    <text evidence="5">The sequence shown here is derived from an EMBL/GenBank/DDBJ whole genome shotgun (WGS) entry which is preliminary data.</text>
</comment>
<dbReference type="Proteomes" id="UP000183509">
    <property type="component" value="Unassembled WGS sequence"/>
</dbReference>
<sequence length="118" mass="13603">MYTFYWYPKCSTCKKAKAWLDQHGVSYQTVDMIKEVPKASTIETWLETSQVPIRRLFNTSGMKYRELGLKDQVGEFTASKASQVLSTDGMLIKRPLILREDQLVAIGFNEKIYEGELI</sequence>
<evidence type="ECO:0000313" key="8">
    <source>
        <dbReference type="EMBL" id="MDC4247613.1"/>
    </source>
</evidence>
<proteinExistence type="inferred from homology"/>
<reference evidence="13 21" key="1">
    <citation type="submission" date="2015-06" db="EMBL/GenBank/DDBJ databases">
        <title>The Genome Sequence of Enterococcus faecium 131EA1.</title>
        <authorList>
            <consortium name="The Broad Institute Genomics Platform"/>
            <consortium name="The Broad Institute Genome Sequencing Center for Infectious Disease"/>
            <person name="Earl A.M."/>
            <person name="Van Tyne D."/>
            <person name="Lebreton F."/>
            <person name="Saavedra J.T."/>
            <person name="Gilmore M.S."/>
            <person name="Manson Mcguire A."/>
            <person name="Clock S."/>
            <person name="Crupain M."/>
            <person name="Rangan U."/>
            <person name="Young S."/>
            <person name="Abouelleil A."/>
            <person name="Cao P."/>
            <person name="Chapman S.B."/>
            <person name="Griggs A."/>
            <person name="Priest M."/>
            <person name="Shea T."/>
            <person name="Wortman J."/>
            <person name="Nusbaum C."/>
            <person name="Birren B."/>
        </authorList>
    </citation>
    <scope>NUCLEOTIDE SEQUENCE [LARGE SCALE GENOMIC DNA]</scope>
    <source>
        <strain evidence="13 21">131EA1</strain>
    </source>
</reference>
<reference evidence="5 16" key="2">
    <citation type="submission" date="2016-01" db="EMBL/GenBank/DDBJ databases">
        <title>Molecular Mechanisms for transfer of large genomic segments between Enterococcus faecium strains.</title>
        <authorList>
            <person name="Garcia-Solache M.A."/>
            <person name="Lebreton F."/>
            <person name="Mclaughlin R.E."/>
            <person name="Whiteaker J.D."/>
            <person name="Gilmore M.S."/>
            <person name="Rice L.B."/>
        </authorList>
    </citation>
    <scope>NUCLEOTIDE SEQUENCE [LARGE SCALE GENOMIC DNA]</scope>
    <source>
        <strain evidence="5 16">D344RRF x C68</strain>
    </source>
</reference>
<reference evidence="4 23" key="8">
    <citation type="submission" date="2019-10" db="EMBL/GenBank/DDBJ databases">
        <title>Evolutionary dynamics of vancomycin-resistant Enterococcus faecium during gastrointestinal tract colonization and bloodstream infection in immunocompromised pediatric patients.</title>
        <authorList>
            <person name="Chilambi G.S."/>
            <person name="Nordstrom H.R."/>
            <person name="Evans D.R."/>
            <person name="Ferrolino J."/>
            <person name="Hayden R.T."/>
            <person name="Maron G.M."/>
            <person name="Vo A.N."/>
            <person name="Gilmore M.S."/>
            <person name="Wolf J."/>
            <person name="Rosch J.W."/>
            <person name="Van Tyne D."/>
        </authorList>
    </citation>
    <scope>NUCLEOTIDE SEQUENCE [LARGE SCALE GENOMIC DNA]</scope>
    <source>
        <strain evidence="4 23">VRECG27</strain>
    </source>
</reference>
<gene>
    <name evidence="5" type="ORF">AWT83_07390</name>
    <name evidence="10" type="ORF">B1P95_02150</name>
    <name evidence="11" type="ORF">CQR37_10355</name>
    <name evidence="14" type="ORF">CYQ77_02580</name>
    <name evidence="12" type="ORF">DKP91_02665</name>
    <name evidence="15" type="ORF">DTPHA_600096</name>
    <name evidence="13" type="ORF">EB12_00089</name>
    <name evidence="4" type="ORF">GBM73_07080</name>
    <name evidence="6" type="ORF">KYX88_00755</name>
    <name evidence="7" type="ORF">KYX88_14380</name>
    <name evidence="8" type="ORF">M3X98_06035</name>
    <name evidence="9" type="ORF">P6Z85_07090</name>
</gene>
<dbReference type="Proteomes" id="UP001141166">
    <property type="component" value="Unassembled WGS sequence"/>
</dbReference>
<reference evidence="10 18" key="4">
    <citation type="submission" date="2017-02" db="EMBL/GenBank/DDBJ databases">
        <title>Clonality and virulence of isolates of VRE in Hematopoietic Stem Cell Transplanted (HSCT) patients.</title>
        <authorList>
            <person name="Marchi A.P."/>
            <person name="Martins R.C."/>
            <person name="Marie S.K."/>
            <person name="Levin A.S."/>
            <person name="Costa S.F."/>
        </authorList>
    </citation>
    <scope>NUCLEOTIDE SEQUENCE [LARGE SCALE GENOMIC DNA]</scope>
    <source>
        <strain evidence="10 18">LIM1759</strain>
    </source>
</reference>
<dbReference type="SUPFAM" id="SSF52833">
    <property type="entry name" value="Thioredoxin-like"/>
    <property type="match status" value="1"/>
</dbReference>
<evidence type="ECO:0000313" key="6">
    <source>
        <dbReference type="EMBL" id="MBX4221391.1"/>
    </source>
</evidence>
<dbReference type="EMBL" id="LRHK01000001">
    <property type="protein sequence ID" value="KWX18300.1"/>
    <property type="molecule type" value="Genomic_DNA"/>
</dbReference>
<dbReference type="CDD" id="cd03036">
    <property type="entry name" value="ArsC_like"/>
    <property type="match status" value="1"/>
</dbReference>
<dbReference type="EMBL" id="MVGJ01000010">
    <property type="protein sequence ID" value="OOL83750.1"/>
    <property type="molecule type" value="Genomic_DNA"/>
</dbReference>
<evidence type="ECO:0000313" key="18">
    <source>
        <dbReference type="Proteomes" id="UP000191171"/>
    </source>
</evidence>
<dbReference type="GeneID" id="66496772"/>
<evidence type="ECO:0000256" key="1">
    <source>
        <dbReference type="ARBA" id="ARBA00023157"/>
    </source>
</evidence>
<dbReference type="EMBL" id="QHGU01000008">
    <property type="protein sequence ID" value="PZM56691.1"/>
    <property type="molecule type" value="Genomic_DNA"/>
</dbReference>
<evidence type="ECO:0000313" key="7">
    <source>
        <dbReference type="EMBL" id="MBX4223935.1"/>
    </source>
</evidence>
<reference evidence="11 19" key="5">
    <citation type="submission" date="2017-10" db="EMBL/GenBank/DDBJ databases">
        <title>Draft genomes of the Enterococcus faecium isolated from human feces before and after Helicobacter pylori eradication therapy.</title>
        <authorList>
            <person name="Prianichniikov N.A."/>
            <person name="Glushchenko O.E."/>
            <person name="Malakhova M.V."/>
        </authorList>
    </citation>
    <scope>NUCLEOTIDE SEQUENCE [LARGE SCALE GENOMIC DNA]</scope>
    <source>
        <strain evidence="11 19">Hp_5-7</strain>
    </source>
</reference>
<dbReference type="EMBL" id="PJVH01000005">
    <property type="protein sequence ID" value="RXU90998.1"/>
    <property type="molecule type" value="Genomic_DNA"/>
</dbReference>
<dbReference type="EMBL" id="JAIFOC010000258">
    <property type="protein sequence ID" value="MBX4223935.1"/>
    <property type="molecule type" value="Genomic_DNA"/>
</dbReference>
<dbReference type="PANTHER" id="PTHR30041">
    <property type="entry name" value="ARSENATE REDUCTASE"/>
    <property type="match status" value="1"/>
</dbReference>
<dbReference type="AlphaFoldDB" id="A0A132P7J0"/>
<dbReference type="EMBL" id="WEFP01000001">
    <property type="protein sequence ID" value="KAB7577094.1"/>
    <property type="molecule type" value="Genomic_DNA"/>
</dbReference>
<evidence type="ECO:0000313" key="19">
    <source>
        <dbReference type="Proteomes" id="UP000224303"/>
    </source>
</evidence>
<evidence type="ECO:0000313" key="16">
    <source>
        <dbReference type="Proteomes" id="UP000070452"/>
    </source>
</evidence>
<dbReference type="Proteomes" id="UP000191171">
    <property type="component" value="Unassembled WGS sequence"/>
</dbReference>
<evidence type="ECO:0000313" key="21">
    <source>
        <dbReference type="Proteomes" id="UP000253144"/>
    </source>
</evidence>